<feature type="domain" description="NodB homology" evidence="2">
    <location>
        <begin position="61"/>
        <end position="273"/>
    </location>
</feature>
<keyword evidence="4" id="KW-1185">Reference proteome</keyword>
<keyword evidence="1" id="KW-0732">Signal</keyword>
<sequence length="273" mass="30952">MARAEAVPVLMYHHVSPNPGLVTVSPETFDAHMNWLARNGWHALRADEFASFLVGKPVPKKSVLITFDDGYLDNWVYAHPVLQRYGLTSLLFTISGWIGDGGVRAVAGQGQPLPATPDHNGCKQAVADGRTDQVMMRWSEIEAARAAGTFEFHSHTHSHARWDKLCASREEKRDRLAADLAASRNTLQQRLGAVSDHLCWPQGYFDDDYREVARAAGFRHFYTVDKHINTTDTDRELIGRIVTKDRRDSWLAQRMWIYRRPRLGALYLALRGK</sequence>
<organism evidence="3 4">
    <name type="scientific">Vogesella oryzagri</name>
    <dbReference type="NCBI Taxonomy" id="3160864"/>
    <lineage>
        <taxon>Bacteria</taxon>
        <taxon>Pseudomonadati</taxon>
        <taxon>Pseudomonadota</taxon>
        <taxon>Betaproteobacteria</taxon>
        <taxon>Neisseriales</taxon>
        <taxon>Chromobacteriaceae</taxon>
        <taxon>Vogesella</taxon>
    </lineage>
</organism>
<dbReference type="PROSITE" id="PS51677">
    <property type="entry name" value="NODB"/>
    <property type="match status" value="1"/>
</dbReference>
<evidence type="ECO:0000259" key="2">
    <source>
        <dbReference type="PROSITE" id="PS51677"/>
    </source>
</evidence>
<dbReference type="RefSeq" id="WP_349584060.1">
    <property type="nucleotide sequence ID" value="NZ_JBEFLD010000002.1"/>
</dbReference>
<dbReference type="Proteomes" id="UP001433638">
    <property type="component" value="Unassembled WGS sequence"/>
</dbReference>
<gene>
    <name evidence="3" type="ORF">ABNW52_03480</name>
</gene>
<evidence type="ECO:0000313" key="3">
    <source>
        <dbReference type="EMBL" id="MEQ6289668.1"/>
    </source>
</evidence>
<dbReference type="GO" id="GO:0016787">
    <property type="term" value="F:hydrolase activity"/>
    <property type="evidence" value="ECO:0007669"/>
    <property type="project" value="UniProtKB-KW"/>
</dbReference>
<dbReference type="SUPFAM" id="SSF88713">
    <property type="entry name" value="Glycoside hydrolase/deacetylase"/>
    <property type="match status" value="1"/>
</dbReference>
<dbReference type="InterPro" id="IPR011330">
    <property type="entry name" value="Glyco_hydro/deAcase_b/a-brl"/>
</dbReference>
<dbReference type="PANTHER" id="PTHR34216">
    <property type="match status" value="1"/>
</dbReference>
<protein>
    <submittedName>
        <fullName evidence="3">Polysaccharide deacetylase family protein</fullName>
        <ecNumber evidence="3">3.-.-.-</ecNumber>
    </submittedName>
</protein>
<dbReference type="InterPro" id="IPR051398">
    <property type="entry name" value="Polysacch_Deacetylase"/>
</dbReference>
<dbReference type="CDD" id="cd10969">
    <property type="entry name" value="CE4_Ecf1_like_5s"/>
    <property type="match status" value="1"/>
</dbReference>
<dbReference type="Gene3D" id="3.20.20.370">
    <property type="entry name" value="Glycoside hydrolase/deacetylase"/>
    <property type="match status" value="1"/>
</dbReference>
<keyword evidence="3" id="KW-0378">Hydrolase</keyword>
<accession>A0ABV1M0H6</accession>
<dbReference type="EMBL" id="JBEFLD010000002">
    <property type="protein sequence ID" value="MEQ6289668.1"/>
    <property type="molecule type" value="Genomic_DNA"/>
</dbReference>
<dbReference type="InterPro" id="IPR002509">
    <property type="entry name" value="NODB_dom"/>
</dbReference>
<reference evidence="3" key="1">
    <citation type="submission" date="2024-06" db="EMBL/GenBank/DDBJ databases">
        <title>Genome sequence of Vogesella sp. MAHUQ-64.</title>
        <authorList>
            <person name="Huq M.A."/>
        </authorList>
    </citation>
    <scope>NUCLEOTIDE SEQUENCE</scope>
    <source>
        <strain evidence="3">MAHUQ-64</strain>
    </source>
</reference>
<dbReference type="Pfam" id="PF01522">
    <property type="entry name" value="Polysacc_deac_1"/>
    <property type="match status" value="1"/>
</dbReference>
<name>A0ABV1M0H6_9NEIS</name>
<dbReference type="EC" id="3.-.-.-" evidence="3"/>
<comment type="caution">
    <text evidence="3">The sequence shown here is derived from an EMBL/GenBank/DDBJ whole genome shotgun (WGS) entry which is preliminary data.</text>
</comment>
<evidence type="ECO:0000313" key="4">
    <source>
        <dbReference type="Proteomes" id="UP001433638"/>
    </source>
</evidence>
<proteinExistence type="predicted"/>
<dbReference type="PANTHER" id="PTHR34216:SF13">
    <property type="entry name" value="XYLANASE_CHITIN DEACETYLASE"/>
    <property type="match status" value="1"/>
</dbReference>
<evidence type="ECO:0000256" key="1">
    <source>
        <dbReference type="ARBA" id="ARBA00022729"/>
    </source>
</evidence>